<dbReference type="GO" id="GO:0005634">
    <property type="term" value="C:nucleus"/>
    <property type="evidence" value="ECO:0007669"/>
    <property type="project" value="UniProtKB-SubCell"/>
</dbReference>
<gene>
    <name evidence="5" type="ORF">D8674_008733</name>
</gene>
<keyword evidence="6" id="KW-1185">Reference proteome</keyword>
<dbReference type="AlphaFoldDB" id="A0A5N5I6J1"/>
<proteinExistence type="inferred from homology"/>
<feature type="region of interest" description="Disordered" evidence="4">
    <location>
        <begin position="37"/>
        <end position="109"/>
    </location>
</feature>
<dbReference type="Pfam" id="PF15699">
    <property type="entry name" value="NPR1_interact"/>
    <property type="match status" value="1"/>
</dbReference>
<reference evidence="6" key="2">
    <citation type="submission" date="2019-10" db="EMBL/GenBank/DDBJ databases">
        <title>A de novo genome assembly of a pear dwarfing rootstock.</title>
        <authorList>
            <person name="Wang F."/>
            <person name="Wang J."/>
            <person name="Li S."/>
            <person name="Zhang Y."/>
            <person name="Fang M."/>
            <person name="Ma L."/>
            <person name="Zhao Y."/>
            <person name="Jiang S."/>
        </authorList>
    </citation>
    <scope>NUCLEOTIDE SEQUENCE [LARGE SCALE GENOMIC DNA]</scope>
</reference>
<evidence type="ECO:0000313" key="6">
    <source>
        <dbReference type="Proteomes" id="UP000327157"/>
    </source>
</evidence>
<reference evidence="5 6" key="1">
    <citation type="submission" date="2019-09" db="EMBL/GenBank/DDBJ databases">
        <authorList>
            <person name="Ou C."/>
        </authorList>
    </citation>
    <scope>NUCLEOTIDE SEQUENCE [LARGE SCALE GENOMIC DNA]</scope>
    <source>
        <strain evidence="5">S2</strain>
        <tissue evidence="5">Leaf</tissue>
    </source>
</reference>
<evidence type="ECO:0000256" key="2">
    <source>
        <dbReference type="ARBA" id="ARBA00009937"/>
    </source>
</evidence>
<evidence type="ECO:0000313" key="5">
    <source>
        <dbReference type="EMBL" id="KAB2631214.1"/>
    </source>
</evidence>
<comment type="subcellular location">
    <subcellularLocation>
        <location evidence="1">Nucleus</location>
    </subcellularLocation>
</comment>
<evidence type="ECO:0000256" key="4">
    <source>
        <dbReference type="SAM" id="MobiDB-lite"/>
    </source>
</evidence>
<evidence type="ECO:0000256" key="1">
    <source>
        <dbReference type="ARBA" id="ARBA00004123"/>
    </source>
</evidence>
<evidence type="ECO:0000256" key="3">
    <source>
        <dbReference type="ARBA" id="ARBA00023242"/>
    </source>
</evidence>
<name>A0A5N5I6J1_9ROSA</name>
<sequence>MEGGRKKRKMEIEEEDEEEKIEKFFALIRSTREVRELLRGHSNVPKETDEKKKEDGKAAGGWNPKFQPEDFLEDVKNSGHHGAGPSKTEEKEDKKENGGGNAINLNLSL</sequence>
<organism evidence="5 6">
    <name type="scientific">Pyrus ussuriensis x Pyrus communis</name>
    <dbReference type="NCBI Taxonomy" id="2448454"/>
    <lineage>
        <taxon>Eukaryota</taxon>
        <taxon>Viridiplantae</taxon>
        <taxon>Streptophyta</taxon>
        <taxon>Embryophyta</taxon>
        <taxon>Tracheophyta</taxon>
        <taxon>Spermatophyta</taxon>
        <taxon>Magnoliopsida</taxon>
        <taxon>eudicotyledons</taxon>
        <taxon>Gunneridae</taxon>
        <taxon>Pentapetalae</taxon>
        <taxon>rosids</taxon>
        <taxon>fabids</taxon>
        <taxon>Rosales</taxon>
        <taxon>Rosaceae</taxon>
        <taxon>Amygdaloideae</taxon>
        <taxon>Maleae</taxon>
        <taxon>Pyrus</taxon>
    </lineage>
</organism>
<comment type="similarity">
    <text evidence="2">Belongs to the NPR1-interactor family.</text>
</comment>
<reference evidence="5 6" key="3">
    <citation type="submission" date="2019-11" db="EMBL/GenBank/DDBJ databases">
        <title>A de novo genome assembly of a pear dwarfing rootstock.</title>
        <authorList>
            <person name="Wang F."/>
            <person name="Wang J."/>
            <person name="Li S."/>
            <person name="Zhang Y."/>
            <person name="Fang M."/>
            <person name="Ma L."/>
            <person name="Zhao Y."/>
            <person name="Jiang S."/>
        </authorList>
    </citation>
    <scope>NUCLEOTIDE SEQUENCE [LARGE SCALE GENOMIC DNA]</scope>
    <source>
        <strain evidence="5">S2</strain>
        <tissue evidence="5">Leaf</tissue>
    </source>
</reference>
<dbReference type="GO" id="GO:0010112">
    <property type="term" value="P:regulation of systemic acquired resistance"/>
    <property type="evidence" value="ECO:0007669"/>
    <property type="project" value="InterPro"/>
</dbReference>
<accession>A0A5N5I6J1</accession>
<feature type="compositionally biased region" description="Basic and acidic residues" evidence="4">
    <location>
        <begin position="87"/>
        <end position="97"/>
    </location>
</feature>
<dbReference type="PANTHER" id="PTHR33669">
    <property type="entry name" value="PROTEIN NEGATIVE REGULATOR OF RESISTANCE"/>
    <property type="match status" value="1"/>
</dbReference>
<comment type="caution">
    <text evidence="5">The sequence shown here is derived from an EMBL/GenBank/DDBJ whole genome shotgun (WGS) entry which is preliminary data.</text>
</comment>
<dbReference type="EMBL" id="SMOL01000143">
    <property type="protein sequence ID" value="KAB2631214.1"/>
    <property type="molecule type" value="Genomic_DNA"/>
</dbReference>
<dbReference type="Proteomes" id="UP000327157">
    <property type="component" value="Chromosome 12"/>
</dbReference>
<keyword evidence="3" id="KW-0539">Nucleus</keyword>
<dbReference type="PANTHER" id="PTHR33669:SF26">
    <property type="entry name" value="PROTEIN NIM1-INTERACTING 3"/>
    <property type="match status" value="1"/>
</dbReference>
<dbReference type="InterPro" id="IPR031425">
    <property type="entry name" value="NPR1/NH1-interacting"/>
</dbReference>
<feature type="compositionally biased region" description="Basic and acidic residues" evidence="4">
    <location>
        <begin position="37"/>
        <end position="57"/>
    </location>
</feature>
<protein>
    <submittedName>
        <fullName evidence="5">Uncharacterized protein</fullName>
    </submittedName>
</protein>